<evidence type="ECO:0000256" key="2">
    <source>
        <dbReference type="ARBA" id="ARBA00022692"/>
    </source>
</evidence>
<keyword evidence="7" id="KW-1185">Reference proteome</keyword>
<feature type="transmembrane region" description="Helical" evidence="6">
    <location>
        <begin position="437"/>
        <end position="453"/>
    </location>
</feature>
<dbReference type="RefSeq" id="XP_034241417.1">
    <property type="nucleotide sequence ID" value="XM_034385526.1"/>
</dbReference>
<reference evidence="8 9" key="1">
    <citation type="submission" date="2025-04" db="UniProtKB">
        <authorList>
            <consortium name="RefSeq"/>
        </authorList>
    </citation>
    <scope>IDENTIFICATION</scope>
    <source>
        <tissue evidence="8 9">Total insect</tissue>
    </source>
</reference>
<dbReference type="Gene3D" id="1.20.1250.20">
    <property type="entry name" value="MFS general substrate transporter like domains"/>
    <property type="match status" value="1"/>
</dbReference>
<evidence type="ECO:0000313" key="8">
    <source>
        <dbReference type="RefSeq" id="XP_034241417.1"/>
    </source>
</evidence>
<evidence type="ECO:0000256" key="6">
    <source>
        <dbReference type="SAM" id="Phobius"/>
    </source>
</evidence>
<feature type="region of interest" description="Disordered" evidence="5">
    <location>
        <begin position="1"/>
        <end position="86"/>
    </location>
</feature>
<keyword evidence="2 6" id="KW-0812">Transmembrane</keyword>
<feature type="transmembrane region" description="Helical" evidence="6">
    <location>
        <begin position="273"/>
        <end position="294"/>
    </location>
</feature>
<organism evidence="9">
    <name type="scientific">Thrips palmi</name>
    <name type="common">Melon thrips</name>
    <dbReference type="NCBI Taxonomy" id="161013"/>
    <lineage>
        <taxon>Eukaryota</taxon>
        <taxon>Metazoa</taxon>
        <taxon>Ecdysozoa</taxon>
        <taxon>Arthropoda</taxon>
        <taxon>Hexapoda</taxon>
        <taxon>Insecta</taxon>
        <taxon>Pterygota</taxon>
        <taxon>Neoptera</taxon>
        <taxon>Paraneoptera</taxon>
        <taxon>Thysanoptera</taxon>
        <taxon>Terebrantia</taxon>
        <taxon>Thripoidea</taxon>
        <taxon>Thripidae</taxon>
        <taxon>Thrips</taxon>
    </lineage>
</organism>
<evidence type="ECO:0000313" key="7">
    <source>
        <dbReference type="Proteomes" id="UP000515158"/>
    </source>
</evidence>
<proteinExistence type="predicted"/>
<feature type="transmembrane region" description="Helical" evidence="6">
    <location>
        <begin position="339"/>
        <end position="358"/>
    </location>
</feature>
<dbReference type="GO" id="GO:0016020">
    <property type="term" value="C:membrane"/>
    <property type="evidence" value="ECO:0007669"/>
    <property type="project" value="UniProtKB-SubCell"/>
</dbReference>
<accession>A0A6P8YV68</accession>
<keyword evidence="3 6" id="KW-1133">Transmembrane helix</keyword>
<evidence type="ECO:0000256" key="4">
    <source>
        <dbReference type="ARBA" id="ARBA00023136"/>
    </source>
</evidence>
<evidence type="ECO:0000313" key="9">
    <source>
        <dbReference type="RefSeq" id="XP_034241425.1"/>
    </source>
</evidence>
<dbReference type="CDD" id="cd17386">
    <property type="entry name" value="MFS_SLC46"/>
    <property type="match status" value="1"/>
</dbReference>
<protein>
    <submittedName>
        <fullName evidence="8 9">Proton-coupled folate transporter-like isoform X1</fullName>
    </submittedName>
</protein>
<dbReference type="KEGG" id="tpal:117645375"/>
<feature type="transmembrane region" description="Helical" evidence="6">
    <location>
        <begin position="596"/>
        <end position="617"/>
    </location>
</feature>
<dbReference type="RefSeq" id="XP_034241425.1">
    <property type="nucleotide sequence ID" value="XM_034385534.1"/>
</dbReference>
<dbReference type="Pfam" id="PF07690">
    <property type="entry name" value="MFS_1"/>
    <property type="match status" value="1"/>
</dbReference>
<feature type="compositionally biased region" description="Basic and acidic residues" evidence="5">
    <location>
        <begin position="27"/>
        <end position="45"/>
    </location>
</feature>
<feature type="transmembrane region" description="Helical" evidence="6">
    <location>
        <begin position="473"/>
        <end position="495"/>
    </location>
</feature>
<feature type="compositionally biased region" description="Basic and acidic residues" evidence="5">
    <location>
        <begin position="9"/>
        <end position="20"/>
    </location>
</feature>
<dbReference type="OrthoDB" id="3026777at2759"/>
<name>A0A6P8YV68_THRPL</name>
<dbReference type="PANTHER" id="PTHR23507:SF1">
    <property type="entry name" value="FI18259P1-RELATED"/>
    <property type="match status" value="1"/>
</dbReference>
<dbReference type="PANTHER" id="PTHR23507">
    <property type="entry name" value="ZGC:174356"/>
    <property type="match status" value="1"/>
</dbReference>
<dbReference type="GO" id="GO:0022857">
    <property type="term" value="F:transmembrane transporter activity"/>
    <property type="evidence" value="ECO:0007669"/>
    <property type="project" value="InterPro"/>
</dbReference>
<feature type="transmembrane region" description="Helical" evidence="6">
    <location>
        <begin position="515"/>
        <end position="536"/>
    </location>
</feature>
<dbReference type="AlphaFoldDB" id="A0A6P8YV68"/>
<comment type="subcellular location">
    <subcellularLocation>
        <location evidence="1">Membrane</location>
        <topology evidence="1">Multi-pass membrane protein</topology>
    </subcellularLocation>
</comment>
<gene>
    <name evidence="8 9" type="primary">LOC117645375</name>
</gene>
<feature type="transmembrane region" description="Helical" evidence="6">
    <location>
        <begin position="306"/>
        <end position="327"/>
    </location>
</feature>
<feature type="transmembrane region" description="Helical" evidence="6">
    <location>
        <begin position="364"/>
        <end position="385"/>
    </location>
</feature>
<keyword evidence="4 6" id="KW-0472">Membrane</keyword>
<sequence>MVGQTAAGDRADQAEVKGAEDAVNGDVVKKAEAAVNEDETRKAEATVDGEALAPVDKDEATVNGGSKAEAAVNEDEAQKVEATANGDEAVNKEADKEAALEAAQEAAILLTRPTLASSKKAEAEDADVPAEQEKLLSSKNGGAKKKVEQFELEEKFDFWGLTLREKMRYIRNNITVEPMLAMYTIPSVLASLATQNLNLEKACRVNLGYDDVVCDALTARMTTNYTLEEAEVQKLTASMAGWKTFIQSSLPAVLILFVGSWSDRHGRRKPCMLLPIIGELLTSIGLLVCTYFYYELPIEAATFAEAVFPAMTGGWFVMFMAVFTYIADVTTEADRTFRIGVVNVFFSIGIPIGMALSGVAHRLIGFYGVFSLSTCMYVCSFWWGYTQVKEEPKKWSGDGPAPHGVIGFLKDFFDVRYLLETMRTCFKKGENNRRIKVILLMVVVMLVIGPLHGENTVMYLFVRLRFNWDELDFSLFSTYSVISNLVGTMLSVGLFSSLLKYDDSVIGMMSCASKILAGFIYAFATTVSVLLIAPLVDMMNGTSFIAMRAMASKLVPSDELGKVNSLFGACEAMMPVVCGPLYSKVYQLTMQDLPGGFFLVGGVITFPAFLIFGWYYYEARKDRKRKAAIQTTQKVP</sequence>
<dbReference type="InterPro" id="IPR011701">
    <property type="entry name" value="MFS"/>
</dbReference>
<feature type="region of interest" description="Disordered" evidence="5">
    <location>
        <begin position="120"/>
        <end position="139"/>
    </location>
</feature>
<dbReference type="SUPFAM" id="SSF103473">
    <property type="entry name" value="MFS general substrate transporter"/>
    <property type="match status" value="1"/>
</dbReference>
<dbReference type="Proteomes" id="UP000515158">
    <property type="component" value="Unplaced"/>
</dbReference>
<evidence type="ECO:0000256" key="5">
    <source>
        <dbReference type="SAM" id="MobiDB-lite"/>
    </source>
</evidence>
<evidence type="ECO:0000256" key="3">
    <source>
        <dbReference type="ARBA" id="ARBA00022989"/>
    </source>
</evidence>
<evidence type="ECO:0000256" key="1">
    <source>
        <dbReference type="ARBA" id="ARBA00004141"/>
    </source>
</evidence>
<dbReference type="GeneID" id="117645375"/>
<dbReference type="InterPro" id="IPR036259">
    <property type="entry name" value="MFS_trans_sf"/>
</dbReference>